<dbReference type="EMBL" id="CAACVG010008490">
    <property type="protein sequence ID" value="VEN50042.1"/>
    <property type="molecule type" value="Genomic_DNA"/>
</dbReference>
<evidence type="ECO:0000256" key="6">
    <source>
        <dbReference type="ARBA" id="ARBA00022989"/>
    </source>
</evidence>
<feature type="transmembrane region" description="Helical" evidence="8">
    <location>
        <begin position="323"/>
        <end position="343"/>
    </location>
</feature>
<dbReference type="PROSITE" id="PS00216">
    <property type="entry name" value="SUGAR_TRANSPORT_1"/>
    <property type="match status" value="1"/>
</dbReference>
<proteinExistence type="predicted"/>
<dbReference type="InterPro" id="IPR005829">
    <property type="entry name" value="Sugar_transporter_CS"/>
</dbReference>
<evidence type="ECO:0000313" key="10">
    <source>
        <dbReference type="EMBL" id="VEN50042.1"/>
    </source>
</evidence>
<reference evidence="10 11" key="1">
    <citation type="submission" date="2019-01" db="EMBL/GenBank/DDBJ databases">
        <authorList>
            <person name="Sayadi A."/>
        </authorList>
    </citation>
    <scope>NUCLEOTIDE SEQUENCE [LARGE SCALE GENOMIC DNA]</scope>
</reference>
<accession>A0A653CQE4</accession>
<evidence type="ECO:0000256" key="8">
    <source>
        <dbReference type="SAM" id="Phobius"/>
    </source>
</evidence>
<dbReference type="AlphaFoldDB" id="A0A653CQE4"/>
<evidence type="ECO:0000256" key="1">
    <source>
        <dbReference type="ARBA" id="ARBA00004651"/>
    </source>
</evidence>
<feature type="transmembrane region" description="Helical" evidence="8">
    <location>
        <begin position="177"/>
        <end position="196"/>
    </location>
</feature>
<evidence type="ECO:0000313" key="11">
    <source>
        <dbReference type="Proteomes" id="UP000410492"/>
    </source>
</evidence>
<dbReference type="PANTHER" id="PTHR48021:SF46">
    <property type="entry name" value="MAJOR FACILITATOR SUPERFAMILY (MFS) PROFILE DOMAIN-CONTAINING PROTEIN"/>
    <property type="match status" value="1"/>
</dbReference>
<feature type="transmembrane region" description="Helical" evidence="8">
    <location>
        <begin position="297"/>
        <end position="314"/>
    </location>
</feature>
<dbReference type="Pfam" id="PF00083">
    <property type="entry name" value="Sugar_tr"/>
    <property type="match status" value="1"/>
</dbReference>
<evidence type="ECO:0000256" key="7">
    <source>
        <dbReference type="ARBA" id="ARBA00023136"/>
    </source>
</evidence>
<feature type="domain" description="Major facilitator superfamily (MFS) profile" evidence="9">
    <location>
        <begin position="24"/>
        <end position="448"/>
    </location>
</feature>
<organism evidence="10 11">
    <name type="scientific">Callosobruchus maculatus</name>
    <name type="common">Southern cowpea weevil</name>
    <name type="synonym">Pulse bruchid</name>
    <dbReference type="NCBI Taxonomy" id="64391"/>
    <lineage>
        <taxon>Eukaryota</taxon>
        <taxon>Metazoa</taxon>
        <taxon>Ecdysozoa</taxon>
        <taxon>Arthropoda</taxon>
        <taxon>Hexapoda</taxon>
        <taxon>Insecta</taxon>
        <taxon>Pterygota</taxon>
        <taxon>Neoptera</taxon>
        <taxon>Endopterygota</taxon>
        <taxon>Coleoptera</taxon>
        <taxon>Polyphaga</taxon>
        <taxon>Cucujiformia</taxon>
        <taxon>Chrysomeloidea</taxon>
        <taxon>Chrysomelidae</taxon>
        <taxon>Bruchinae</taxon>
        <taxon>Bruchini</taxon>
        <taxon>Callosobruchus</taxon>
    </lineage>
</organism>
<keyword evidence="7 8" id="KW-0472">Membrane</keyword>
<sequence>MAMKCSNHDDIKEDIGKVWPQIIAILTGCLMSLQNGLQFAWTSPFFVELTRDKVNYNITEEQASLFTTLPPIVQIISCPLFSWMCDAVGRKVTLLVSAVPYILSWILKAFATDVYTFYAARCLTGLGVCATVAALSMYIGEIATPKVRSFWGNFMSIAISLGQFLINLIGFHFNVRQTSYICLAPAFIFVFTFPLMQESPYYLLMKGKEDAARQSLKKLTLKKDIEPDFLQLKVDVKRQMSEKGTWRDLACVAANRKALIAGVLMRCAQQFCGAAALGSYTRYIFEESLGDSETSTLIFSGVYVIMTVIAGFTIDHLGRKKSFIMSMFLSATCLLALSGFYYVEQFQLQVDVSGFLWAPLAGMMAYIIFSSFGVINVPTIMLGELFSTPVKAKGMTILLGVMGLMMSLTNYLFFWLSVSYGMFCPFLVFSVVSIALTVVCLYVIPETRGKTLEEIQQILSGNVQHK</sequence>
<evidence type="ECO:0000256" key="5">
    <source>
        <dbReference type="ARBA" id="ARBA00022692"/>
    </source>
</evidence>
<evidence type="ECO:0000256" key="4">
    <source>
        <dbReference type="ARBA" id="ARBA00022597"/>
    </source>
</evidence>
<dbReference type="FunFam" id="1.20.1250.20:FF:000218">
    <property type="entry name" value="facilitated trehalose transporter Tret1"/>
    <property type="match status" value="1"/>
</dbReference>
<dbReference type="PROSITE" id="PS51257">
    <property type="entry name" value="PROKAR_LIPOPROTEIN"/>
    <property type="match status" value="1"/>
</dbReference>
<feature type="transmembrane region" description="Helical" evidence="8">
    <location>
        <begin position="363"/>
        <end position="383"/>
    </location>
</feature>
<feature type="transmembrane region" description="Helical" evidence="8">
    <location>
        <begin position="395"/>
        <end position="414"/>
    </location>
</feature>
<protein>
    <recommendedName>
        <fullName evidence="9">Major facilitator superfamily (MFS) profile domain-containing protein</fullName>
    </recommendedName>
</protein>
<evidence type="ECO:0000256" key="2">
    <source>
        <dbReference type="ARBA" id="ARBA00022448"/>
    </source>
</evidence>
<dbReference type="PANTHER" id="PTHR48021">
    <property type="match status" value="1"/>
</dbReference>
<dbReference type="OrthoDB" id="6133115at2759"/>
<dbReference type="InterPro" id="IPR036259">
    <property type="entry name" value="MFS_trans_sf"/>
</dbReference>
<dbReference type="PROSITE" id="PS50850">
    <property type="entry name" value="MFS"/>
    <property type="match status" value="1"/>
</dbReference>
<dbReference type="InterPro" id="IPR005828">
    <property type="entry name" value="MFS_sugar_transport-like"/>
</dbReference>
<keyword evidence="4" id="KW-0762">Sugar transport</keyword>
<dbReference type="GO" id="GO:0005886">
    <property type="term" value="C:plasma membrane"/>
    <property type="evidence" value="ECO:0007669"/>
    <property type="project" value="UniProtKB-SubCell"/>
</dbReference>
<keyword evidence="6 8" id="KW-1133">Transmembrane helix</keyword>
<evidence type="ECO:0000259" key="9">
    <source>
        <dbReference type="PROSITE" id="PS50850"/>
    </source>
</evidence>
<dbReference type="InterPro" id="IPR050549">
    <property type="entry name" value="MFS_Trehalose_Transporter"/>
</dbReference>
<name>A0A653CQE4_CALMS</name>
<feature type="transmembrane region" description="Helical" evidence="8">
    <location>
        <begin position="117"/>
        <end position="138"/>
    </location>
</feature>
<keyword evidence="3" id="KW-1003">Cell membrane</keyword>
<dbReference type="SUPFAM" id="SSF103473">
    <property type="entry name" value="MFS general substrate transporter"/>
    <property type="match status" value="1"/>
</dbReference>
<keyword evidence="2" id="KW-0813">Transport</keyword>
<comment type="subcellular location">
    <subcellularLocation>
        <location evidence="1">Cell membrane</location>
        <topology evidence="1">Multi-pass membrane protein</topology>
    </subcellularLocation>
</comment>
<dbReference type="GO" id="GO:0022857">
    <property type="term" value="F:transmembrane transporter activity"/>
    <property type="evidence" value="ECO:0007669"/>
    <property type="project" value="InterPro"/>
</dbReference>
<evidence type="ECO:0000256" key="3">
    <source>
        <dbReference type="ARBA" id="ARBA00022475"/>
    </source>
</evidence>
<keyword evidence="11" id="KW-1185">Reference proteome</keyword>
<dbReference type="InterPro" id="IPR020846">
    <property type="entry name" value="MFS_dom"/>
</dbReference>
<dbReference type="Proteomes" id="UP000410492">
    <property type="component" value="Unassembled WGS sequence"/>
</dbReference>
<keyword evidence="5 8" id="KW-0812">Transmembrane</keyword>
<feature type="transmembrane region" description="Helical" evidence="8">
    <location>
        <begin position="420"/>
        <end position="444"/>
    </location>
</feature>
<dbReference type="Gene3D" id="1.20.1250.20">
    <property type="entry name" value="MFS general substrate transporter like domains"/>
    <property type="match status" value="1"/>
</dbReference>
<feature type="transmembrane region" description="Helical" evidence="8">
    <location>
        <begin position="150"/>
        <end position="171"/>
    </location>
</feature>
<gene>
    <name evidence="10" type="ORF">CALMAC_LOCUS10940</name>
</gene>